<dbReference type="Proteomes" id="UP000714275">
    <property type="component" value="Unassembled WGS sequence"/>
</dbReference>
<name>A0A9P7D6Q7_9AGAM</name>
<feature type="compositionally biased region" description="Low complexity" evidence="1">
    <location>
        <begin position="215"/>
        <end position="237"/>
    </location>
</feature>
<dbReference type="AlphaFoldDB" id="A0A9P7D6Q7"/>
<reference evidence="2" key="1">
    <citation type="journal article" date="2020" name="New Phytol.">
        <title>Comparative genomics reveals dynamic genome evolution in host specialist ectomycorrhizal fungi.</title>
        <authorList>
            <person name="Lofgren L.A."/>
            <person name="Nguyen N.H."/>
            <person name="Vilgalys R."/>
            <person name="Ruytinx J."/>
            <person name="Liao H.L."/>
            <person name="Branco S."/>
            <person name="Kuo A."/>
            <person name="LaButti K."/>
            <person name="Lipzen A."/>
            <person name="Andreopoulos W."/>
            <person name="Pangilinan J."/>
            <person name="Riley R."/>
            <person name="Hundley H."/>
            <person name="Na H."/>
            <person name="Barry K."/>
            <person name="Grigoriev I.V."/>
            <person name="Stajich J.E."/>
            <person name="Kennedy P.G."/>
        </authorList>
    </citation>
    <scope>NUCLEOTIDE SEQUENCE</scope>
    <source>
        <strain evidence="2">DOB743</strain>
    </source>
</reference>
<evidence type="ECO:0000313" key="3">
    <source>
        <dbReference type="Proteomes" id="UP000714275"/>
    </source>
</evidence>
<protein>
    <submittedName>
        <fullName evidence="2">Uncharacterized protein</fullName>
    </submittedName>
</protein>
<organism evidence="2 3">
    <name type="scientific">Suillus placidus</name>
    <dbReference type="NCBI Taxonomy" id="48579"/>
    <lineage>
        <taxon>Eukaryota</taxon>
        <taxon>Fungi</taxon>
        <taxon>Dikarya</taxon>
        <taxon>Basidiomycota</taxon>
        <taxon>Agaricomycotina</taxon>
        <taxon>Agaricomycetes</taxon>
        <taxon>Agaricomycetidae</taxon>
        <taxon>Boletales</taxon>
        <taxon>Suillineae</taxon>
        <taxon>Suillaceae</taxon>
        <taxon>Suillus</taxon>
    </lineage>
</organism>
<comment type="caution">
    <text evidence="2">The sequence shown here is derived from an EMBL/GenBank/DDBJ whole genome shotgun (WGS) entry which is preliminary data.</text>
</comment>
<evidence type="ECO:0000313" key="2">
    <source>
        <dbReference type="EMBL" id="KAG1781469.1"/>
    </source>
</evidence>
<feature type="region of interest" description="Disordered" evidence="1">
    <location>
        <begin position="206"/>
        <end position="240"/>
    </location>
</feature>
<evidence type="ECO:0000256" key="1">
    <source>
        <dbReference type="SAM" id="MobiDB-lite"/>
    </source>
</evidence>
<dbReference type="OrthoDB" id="2680888at2759"/>
<feature type="region of interest" description="Disordered" evidence="1">
    <location>
        <begin position="262"/>
        <end position="281"/>
    </location>
</feature>
<keyword evidence="3" id="KW-1185">Reference proteome</keyword>
<accession>A0A9P7D6Q7</accession>
<dbReference type="EMBL" id="JABBWD010000005">
    <property type="protein sequence ID" value="KAG1781469.1"/>
    <property type="molecule type" value="Genomic_DNA"/>
</dbReference>
<proteinExistence type="predicted"/>
<feature type="compositionally biased region" description="Polar residues" evidence="1">
    <location>
        <begin position="262"/>
        <end position="279"/>
    </location>
</feature>
<gene>
    <name evidence="2" type="ORF">EV702DRAFT_1192962</name>
</gene>
<sequence length="525" mass="57244">MSFYNPQIPCYRSSDNSSPSLHHFQFFLSNYHPQLVLIFLPDNQSPMIAVLLFFSNSCIIALQNQVNQLQIELVQAKTAYLTLETAFQELACNVQLVNADPTIFIRATGSTSKSRTPSTNQLPPVNKQDYPDVKFWTRAEWEQWCAIPQGLIEKVKHSPVPYLEDDNGHPVTEDLLDAIRKTIRSLWFEFGTKGLLKANPGCTNSPDAATMNSHNATTNSPSATTNSSDANTNSPDATTISPAVTISLPTITAVVKLTGSSSTSNHQIKIDTDSVTSPDSLPDDSELIDPVIDPAPLDDRVQTQFSAISPDLEKENMSTVGTSVPAPLIRPPILLINPLAASIRRPLTKSDTMNTAMTPPSTIANVDGPSFASASTALLSLDDSSDTSVISSKKVVRMRLGPKKNGCNLCTFRWLKQVNTNGGPTKEFNTYYSQLDTERIKSYDTEAAHLEKDGLWTKNSDIANSAITMVLAVPVTAFVLPLDPLVSPVANHLLAFLIAVLCLLLCHCRVACLLSCFVIAPYCVF</sequence>